<feature type="region of interest" description="Disordered" evidence="1">
    <location>
        <begin position="340"/>
        <end position="398"/>
    </location>
</feature>
<gene>
    <name evidence="2" type="ORF">BJ508DRAFT_300477</name>
</gene>
<dbReference type="AlphaFoldDB" id="A0A3N4IQW2"/>
<feature type="compositionally biased region" description="Polar residues" evidence="1">
    <location>
        <begin position="1"/>
        <end position="37"/>
    </location>
</feature>
<feature type="compositionally biased region" description="Basic and acidic residues" evidence="1">
    <location>
        <begin position="86"/>
        <end position="98"/>
    </location>
</feature>
<evidence type="ECO:0000256" key="1">
    <source>
        <dbReference type="SAM" id="MobiDB-lite"/>
    </source>
</evidence>
<proteinExistence type="predicted"/>
<keyword evidence="3" id="KW-1185">Reference proteome</keyword>
<reference evidence="2 3" key="1">
    <citation type="journal article" date="2018" name="Nat. Ecol. Evol.">
        <title>Pezizomycetes genomes reveal the molecular basis of ectomycorrhizal truffle lifestyle.</title>
        <authorList>
            <person name="Murat C."/>
            <person name="Payen T."/>
            <person name="Noel B."/>
            <person name="Kuo A."/>
            <person name="Morin E."/>
            <person name="Chen J."/>
            <person name="Kohler A."/>
            <person name="Krizsan K."/>
            <person name="Balestrini R."/>
            <person name="Da Silva C."/>
            <person name="Montanini B."/>
            <person name="Hainaut M."/>
            <person name="Levati E."/>
            <person name="Barry K.W."/>
            <person name="Belfiori B."/>
            <person name="Cichocki N."/>
            <person name="Clum A."/>
            <person name="Dockter R.B."/>
            <person name="Fauchery L."/>
            <person name="Guy J."/>
            <person name="Iotti M."/>
            <person name="Le Tacon F."/>
            <person name="Lindquist E.A."/>
            <person name="Lipzen A."/>
            <person name="Malagnac F."/>
            <person name="Mello A."/>
            <person name="Molinier V."/>
            <person name="Miyauchi S."/>
            <person name="Poulain J."/>
            <person name="Riccioni C."/>
            <person name="Rubini A."/>
            <person name="Sitrit Y."/>
            <person name="Splivallo R."/>
            <person name="Traeger S."/>
            <person name="Wang M."/>
            <person name="Zifcakova L."/>
            <person name="Wipf D."/>
            <person name="Zambonelli A."/>
            <person name="Paolocci F."/>
            <person name="Nowrousian M."/>
            <person name="Ottonello S."/>
            <person name="Baldrian P."/>
            <person name="Spatafora J.W."/>
            <person name="Henrissat B."/>
            <person name="Nagy L.G."/>
            <person name="Aury J.M."/>
            <person name="Wincker P."/>
            <person name="Grigoriev I.V."/>
            <person name="Bonfante P."/>
            <person name="Martin F.M."/>
        </authorList>
    </citation>
    <scope>NUCLEOTIDE SEQUENCE [LARGE SCALE GENOMIC DNA]</scope>
    <source>
        <strain evidence="2 3">RN42</strain>
    </source>
</reference>
<feature type="region of interest" description="Disordered" evidence="1">
    <location>
        <begin position="1"/>
        <end position="136"/>
    </location>
</feature>
<dbReference type="Proteomes" id="UP000275078">
    <property type="component" value="Unassembled WGS sequence"/>
</dbReference>
<organism evidence="2 3">
    <name type="scientific">Ascobolus immersus RN42</name>
    <dbReference type="NCBI Taxonomy" id="1160509"/>
    <lineage>
        <taxon>Eukaryota</taxon>
        <taxon>Fungi</taxon>
        <taxon>Dikarya</taxon>
        <taxon>Ascomycota</taxon>
        <taxon>Pezizomycotina</taxon>
        <taxon>Pezizomycetes</taxon>
        <taxon>Pezizales</taxon>
        <taxon>Ascobolaceae</taxon>
        <taxon>Ascobolus</taxon>
    </lineage>
</organism>
<accession>A0A3N4IQW2</accession>
<evidence type="ECO:0000313" key="3">
    <source>
        <dbReference type="Proteomes" id="UP000275078"/>
    </source>
</evidence>
<name>A0A3N4IQW2_ASCIM</name>
<sequence>MEIESIQHTSNSTESPRVSHANSDKVNSTTGGPTFSPSADRPTSKQPCGCGIRGRCRYPDRYGERWGNPNTRDALYPDCYRPAHRSSKDNQPRADMWKRQQTSAPRKQDRKSSLMKAQANNSKAEPPKEAVKNTSPSVELLAGIEARRKSSSDPPPEKFTEFEYASNFSEARSPQGKLSKDFYPYLDNETLEQAMDQFISEHAVLTAIDGSPNYDIKDSSQISEPAGILMAVKYELDALEAAEALLAMSQGTRNSCFLSSYCDGSCHHCFRDTGLDFNSSDYELLVGEEYQFPCYAGDSLMYEGDDEHYDTAEGSAYEAGSLSPGYVYYSDSAPYPSYCEDTPMVNYPQSDSSSSSSSDTERGRSESPVIAGKRPLTSPPPYRGTQILTGSGADNGQFRERISQSPTFRIYYDKAFAEDDSFAAERSAEKIMEDDEVCTNRGENCWPHRSIVELINDNSPVYIFSSSFWSFQQIIICIDPLQSIPFFVFFHHHHGHSTVRLTEQSLALAALLGLVQRSIDRP</sequence>
<dbReference type="EMBL" id="ML119645">
    <property type="protein sequence ID" value="RPA88105.1"/>
    <property type="molecule type" value="Genomic_DNA"/>
</dbReference>
<protein>
    <submittedName>
        <fullName evidence="2">Uncharacterized protein</fullName>
    </submittedName>
</protein>
<evidence type="ECO:0000313" key="2">
    <source>
        <dbReference type="EMBL" id="RPA88105.1"/>
    </source>
</evidence>